<dbReference type="InterPro" id="IPR008918">
    <property type="entry name" value="HhH2"/>
</dbReference>
<dbReference type="Pfam" id="PF00476">
    <property type="entry name" value="DNA_pol_A"/>
    <property type="match status" value="1"/>
</dbReference>
<dbReference type="Gene3D" id="3.40.50.1010">
    <property type="entry name" value="5'-nuclease"/>
    <property type="match status" value="1"/>
</dbReference>
<dbReference type="SUPFAM" id="SSF56672">
    <property type="entry name" value="DNA/RNA polymerases"/>
    <property type="match status" value="1"/>
</dbReference>
<dbReference type="GO" id="GO:0008409">
    <property type="term" value="F:5'-3' exonuclease activity"/>
    <property type="evidence" value="ECO:0007669"/>
    <property type="project" value="UniProtKB-UniRule"/>
</dbReference>
<keyword evidence="12 16" id="KW-0238">DNA-binding</keyword>
<dbReference type="PANTHER" id="PTHR10133:SF27">
    <property type="entry name" value="DNA POLYMERASE NU"/>
    <property type="match status" value="1"/>
</dbReference>
<evidence type="ECO:0000256" key="12">
    <source>
        <dbReference type="ARBA" id="ARBA00023125"/>
    </source>
</evidence>
<dbReference type="AlphaFoldDB" id="A0A317G3M5"/>
<evidence type="ECO:0000256" key="16">
    <source>
        <dbReference type="RuleBase" id="RU004460"/>
    </source>
</evidence>
<keyword evidence="21" id="KW-1185">Reference proteome</keyword>
<dbReference type="NCBIfam" id="NF004397">
    <property type="entry name" value="PRK05755.1"/>
    <property type="match status" value="1"/>
</dbReference>
<dbReference type="InterPro" id="IPR018320">
    <property type="entry name" value="DNA_polymerase_1"/>
</dbReference>
<feature type="region of interest" description="Disordered" evidence="17">
    <location>
        <begin position="558"/>
        <end position="577"/>
    </location>
</feature>
<evidence type="ECO:0000256" key="15">
    <source>
        <dbReference type="NCBIfam" id="TIGR00593"/>
    </source>
</evidence>
<dbReference type="InterPro" id="IPR029060">
    <property type="entry name" value="PIN-like_dom_sf"/>
</dbReference>
<dbReference type="InterPro" id="IPR036397">
    <property type="entry name" value="RNaseH_sf"/>
</dbReference>
<dbReference type="RefSeq" id="WP_110073709.1">
    <property type="nucleotide sequence ID" value="NZ_CM009896.1"/>
</dbReference>
<dbReference type="CDD" id="cd09898">
    <property type="entry name" value="H3TH_53EXO"/>
    <property type="match status" value="1"/>
</dbReference>
<dbReference type="FunFam" id="1.10.150.20:FF:000003">
    <property type="entry name" value="DNA polymerase I"/>
    <property type="match status" value="1"/>
</dbReference>
<dbReference type="SUPFAM" id="SSF47807">
    <property type="entry name" value="5' to 3' exonuclease, C-terminal subdomain"/>
    <property type="match status" value="1"/>
</dbReference>
<dbReference type="PROSITE" id="PS00447">
    <property type="entry name" value="DNA_POLYMERASE_A"/>
    <property type="match status" value="1"/>
</dbReference>
<keyword evidence="4 16" id="KW-0808">Transferase</keyword>
<dbReference type="Gene3D" id="1.10.150.20">
    <property type="entry name" value="5' to 3' exonuclease, C-terminal subdomain"/>
    <property type="match status" value="2"/>
</dbReference>
<dbReference type="InterPro" id="IPR036279">
    <property type="entry name" value="5-3_exonuclease_C_sf"/>
</dbReference>
<dbReference type="GO" id="GO:0003677">
    <property type="term" value="F:DNA binding"/>
    <property type="evidence" value="ECO:0007669"/>
    <property type="project" value="UniProtKB-UniRule"/>
</dbReference>
<evidence type="ECO:0000256" key="4">
    <source>
        <dbReference type="ARBA" id="ARBA00022679"/>
    </source>
</evidence>
<dbReference type="SMART" id="SM00279">
    <property type="entry name" value="HhH2"/>
    <property type="match status" value="1"/>
</dbReference>
<evidence type="ECO:0000256" key="8">
    <source>
        <dbReference type="ARBA" id="ARBA00022763"/>
    </source>
</evidence>
<comment type="function">
    <text evidence="16">In addition to polymerase activity, this DNA polymerase exhibits 5'-3' exonuclease activity.</text>
</comment>
<dbReference type="Pfam" id="PF02739">
    <property type="entry name" value="5_3_exonuc_N"/>
    <property type="match status" value="1"/>
</dbReference>
<comment type="caution">
    <text evidence="20">The sequence shown here is derived from an EMBL/GenBank/DDBJ whole genome shotgun (WGS) entry which is preliminary data.</text>
</comment>
<dbReference type="SUPFAM" id="SSF53098">
    <property type="entry name" value="Ribonuclease H-like"/>
    <property type="match status" value="1"/>
</dbReference>
<keyword evidence="11 16" id="KW-0239">DNA-directed DNA polymerase</keyword>
<dbReference type="Gene3D" id="3.30.70.370">
    <property type="match status" value="1"/>
</dbReference>
<proteinExistence type="inferred from homology"/>
<dbReference type="SMART" id="SM00475">
    <property type="entry name" value="53EXOc"/>
    <property type="match status" value="1"/>
</dbReference>
<organism evidence="20 21">
    <name type="scientific">Butyrivibrio fibrisolvens</name>
    <dbReference type="NCBI Taxonomy" id="831"/>
    <lineage>
        <taxon>Bacteria</taxon>
        <taxon>Bacillati</taxon>
        <taxon>Bacillota</taxon>
        <taxon>Clostridia</taxon>
        <taxon>Lachnospirales</taxon>
        <taxon>Lachnospiraceae</taxon>
        <taxon>Butyrivibrio</taxon>
    </lineage>
</organism>
<gene>
    <name evidence="16" type="primary">polA</name>
    <name evidence="20" type="ORF">CPT75_16390</name>
</gene>
<keyword evidence="9 16" id="KW-0378">Hydrolase</keyword>
<dbReference type="FunFam" id="3.40.50.1010:FF:000001">
    <property type="entry name" value="DNA polymerase I"/>
    <property type="match status" value="1"/>
</dbReference>
<evidence type="ECO:0000259" key="18">
    <source>
        <dbReference type="SMART" id="SM00475"/>
    </source>
</evidence>
<dbReference type="GO" id="GO:0003887">
    <property type="term" value="F:DNA-directed DNA polymerase activity"/>
    <property type="evidence" value="ECO:0007669"/>
    <property type="project" value="UniProtKB-UniRule"/>
</dbReference>
<name>A0A317G3M5_BUTFI</name>
<dbReference type="InterPro" id="IPR019760">
    <property type="entry name" value="DNA-dir_DNA_pol_A_CS"/>
</dbReference>
<dbReference type="SMART" id="SM00482">
    <property type="entry name" value="POLAc"/>
    <property type="match status" value="1"/>
</dbReference>
<dbReference type="InterPro" id="IPR020045">
    <property type="entry name" value="DNA_polI_H3TH"/>
</dbReference>
<evidence type="ECO:0000256" key="7">
    <source>
        <dbReference type="ARBA" id="ARBA00022722"/>
    </source>
</evidence>
<evidence type="ECO:0000256" key="10">
    <source>
        <dbReference type="ARBA" id="ARBA00022839"/>
    </source>
</evidence>
<evidence type="ECO:0000259" key="19">
    <source>
        <dbReference type="SMART" id="SM00482"/>
    </source>
</evidence>
<feature type="domain" description="DNA-directed DNA polymerase family A palm" evidence="19">
    <location>
        <begin position="779"/>
        <end position="985"/>
    </location>
</feature>
<evidence type="ECO:0000256" key="11">
    <source>
        <dbReference type="ARBA" id="ARBA00022932"/>
    </source>
</evidence>
<keyword evidence="7" id="KW-0540">Nuclease</keyword>
<evidence type="ECO:0000256" key="5">
    <source>
        <dbReference type="ARBA" id="ARBA00022695"/>
    </source>
</evidence>
<evidence type="ECO:0000256" key="14">
    <source>
        <dbReference type="ARBA" id="ARBA00049244"/>
    </source>
</evidence>
<dbReference type="CDD" id="cd09859">
    <property type="entry name" value="PIN_53EXO"/>
    <property type="match status" value="1"/>
</dbReference>
<keyword evidence="13 16" id="KW-0234">DNA repair</keyword>
<evidence type="ECO:0000256" key="13">
    <source>
        <dbReference type="ARBA" id="ARBA00023204"/>
    </source>
</evidence>
<evidence type="ECO:0000256" key="2">
    <source>
        <dbReference type="ARBA" id="ARBA00012417"/>
    </source>
</evidence>
<evidence type="ECO:0000256" key="6">
    <source>
        <dbReference type="ARBA" id="ARBA00022705"/>
    </source>
</evidence>
<dbReference type="Gene3D" id="3.30.420.10">
    <property type="entry name" value="Ribonuclease H-like superfamily/Ribonuclease H"/>
    <property type="match status" value="1"/>
</dbReference>
<evidence type="ECO:0000256" key="3">
    <source>
        <dbReference type="ARBA" id="ARBA00020311"/>
    </source>
</evidence>
<dbReference type="FunFam" id="1.10.150.20:FF:000002">
    <property type="entry name" value="DNA polymerase I"/>
    <property type="match status" value="1"/>
</dbReference>
<keyword evidence="5 16" id="KW-0548">Nucleotidyltransferase</keyword>
<dbReference type="GO" id="GO:0006302">
    <property type="term" value="P:double-strand break repair"/>
    <property type="evidence" value="ECO:0007669"/>
    <property type="project" value="TreeGrafter"/>
</dbReference>
<dbReference type="PRINTS" id="PR00868">
    <property type="entry name" value="DNAPOLI"/>
</dbReference>
<dbReference type="Proteomes" id="UP000245488">
    <property type="component" value="Chromosome"/>
</dbReference>
<feature type="domain" description="5'-3' exonuclease" evidence="18">
    <location>
        <begin position="3"/>
        <end position="264"/>
    </location>
</feature>
<dbReference type="InterPro" id="IPR012337">
    <property type="entry name" value="RNaseH-like_sf"/>
</dbReference>
<keyword evidence="8 16" id="KW-0227">DNA damage</keyword>
<dbReference type="PANTHER" id="PTHR10133">
    <property type="entry name" value="DNA POLYMERASE I"/>
    <property type="match status" value="1"/>
</dbReference>
<dbReference type="FunFam" id="1.20.1060.10:FF:000001">
    <property type="entry name" value="DNA polymerase I"/>
    <property type="match status" value="1"/>
</dbReference>
<dbReference type="EC" id="2.7.7.7" evidence="2 15"/>
<evidence type="ECO:0000313" key="21">
    <source>
        <dbReference type="Proteomes" id="UP000245488"/>
    </source>
</evidence>
<keyword evidence="10 16" id="KW-0269">Exonuclease</keyword>
<dbReference type="Gene3D" id="1.20.1060.10">
    <property type="entry name" value="Taq DNA Polymerase, Chain T, domain 4"/>
    <property type="match status" value="1"/>
</dbReference>
<keyword evidence="6 16" id="KW-0235">DNA replication</keyword>
<dbReference type="InterPro" id="IPR002298">
    <property type="entry name" value="DNA_polymerase_A"/>
</dbReference>
<dbReference type="NCBIfam" id="TIGR00593">
    <property type="entry name" value="pola"/>
    <property type="match status" value="1"/>
</dbReference>
<dbReference type="CDD" id="cd06140">
    <property type="entry name" value="DNA_polA_I_Bacillus_like_exo"/>
    <property type="match status" value="1"/>
</dbReference>
<dbReference type="CDD" id="cd08637">
    <property type="entry name" value="DNA_pol_A_pol_I_C"/>
    <property type="match status" value="1"/>
</dbReference>
<dbReference type="InterPro" id="IPR001098">
    <property type="entry name" value="DNA-dir_DNA_pol_A_palm_dom"/>
</dbReference>
<dbReference type="InterPro" id="IPR020046">
    <property type="entry name" value="5-3_exonucl_a-hlix_arch_N"/>
</dbReference>
<evidence type="ECO:0000256" key="1">
    <source>
        <dbReference type="ARBA" id="ARBA00007705"/>
    </source>
</evidence>
<evidence type="ECO:0000256" key="17">
    <source>
        <dbReference type="SAM" id="MobiDB-lite"/>
    </source>
</evidence>
<protein>
    <recommendedName>
        <fullName evidence="3 15">DNA polymerase I</fullName>
        <ecNumber evidence="2 15">2.7.7.7</ecNumber>
    </recommendedName>
</protein>
<comment type="subunit">
    <text evidence="16">Single-chain monomer with multiple functions.</text>
</comment>
<dbReference type="Pfam" id="PF01367">
    <property type="entry name" value="5_3_exonuc"/>
    <property type="match status" value="1"/>
</dbReference>
<comment type="similarity">
    <text evidence="1 16">Belongs to the DNA polymerase type-A family.</text>
</comment>
<evidence type="ECO:0000256" key="9">
    <source>
        <dbReference type="ARBA" id="ARBA00022801"/>
    </source>
</evidence>
<dbReference type="InterPro" id="IPR043502">
    <property type="entry name" value="DNA/RNA_pol_sf"/>
</dbReference>
<comment type="catalytic activity">
    <reaction evidence="14 16">
        <text>DNA(n) + a 2'-deoxyribonucleoside 5'-triphosphate = DNA(n+1) + diphosphate</text>
        <dbReference type="Rhea" id="RHEA:22508"/>
        <dbReference type="Rhea" id="RHEA-COMP:17339"/>
        <dbReference type="Rhea" id="RHEA-COMP:17340"/>
        <dbReference type="ChEBI" id="CHEBI:33019"/>
        <dbReference type="ChEBI" id="CHEBI:61560"/>
        <dbReference type="ChEBI" id="CHEBI:173112"/>
        <dbReference type="EC" id="2.7.7.7"/>
    </reaction>
</comment>
<accession>A0A317G3M5</accession>
<dbReference type="SUPFAM" id="SSF88723">
    <property type="entry name" value="PIN domain-like"/>
    <property type="match status" value="1"/>
</dbReference>
<evidence type="ECO:0000313" key="20">
    <source>
        <dbReference type="EMBL" id="PWT28578.1"/>
    </source>
</evidence>
<reference evidence="20 21" key="1">
    <citation type="submission" date="2017-09" db="EMBL/GenBank/DDBJ databases">
        <title>High-quality draft genome sequence of Butyrivibrio fibrisolvens INBov1, isolated from cow rumen.</title>
        <authorList>
            <person name="Rodriguez Hernaez J."/>
            <person name="Rivarola M."/>
            <person name="Paniego N."/>
            <person name="Cravero S."/>
            <person name="Ceron Cucchi M."/>
            <person name="Martinez M.C."/>
        </authorList>
    </citation>
    <scope>NUCLEOTIDE SEQUENCE [LARGE SCALE GENOMIC DNA]</scope>
    <source>
        <strain evidence="20 21">INBov1</strain>
    </source>
</reference>
<dbReference type="GO" id="GO:0006261">
    <property type="term" value="P:DNA-templated DNA replication"/>
    <property type="evidence" value="ECO:0007669"/>
    <property type="project" value="UniProtKB-UniRule"/>
</dbReference>
<dbReference type="InterPro" id="IPR002421">
    <property type="entry name" value="5-3_exonuclease"/>
</dbReference>
<dbReference type="EMBL" id="NXNG01000001">
    <property type="protein sequence ID" value="PWT28578.1"/>
    <property type="molecule type" value="Genomic_DNA"/>
</dbReference>
<sequence length="1021" mass="113869">MASKLLLVDGHSILNRAFYGMPDLTNSEGLHTNAVIGFLNIFFKLLDEENPDYVVVAFDTSAPTFRHNIFKEYKGTRKPMPAELHEQVPLLKEVLDTMGVRRYEEPGLEADDILGTLAKRAESQGMIVTLVSGDRDLLQIASDNILIANPKTKGGQTTVERYHTQEVIDEWGVTPEKFVELKALMGDSSDNIPGVPKVGPKTAKELMQTYGSIAGIYEHVEEITKNAIRESLKANKESCDLSYTLALIKTDADFELPWDSAKRVNYLNENAYKEYKRLGFKRLLSKFSQEVVDKAFASVGESGNTNAVDAAFNAASNEASNAADPNGIASNGEAIKGAALDGVSFDKASAGAADTSNLNTKSSSTGNIEEAGDNQDEIIINLLKQVPQQIEAISVTSFDEAEDIIRKAKEYAAGNNDRFIGYSVIEDSKDPDDFIGLGISYENGKAYFLRHTEKFTLEYAGKVLEDLSKDCRLTTFDIKNTYHLFTPYEIDHKKEKGDFDILIGAYLLNPLKDDYTPEDIAGEHLGRMMRSYKERFGKSSLKELIEVPQQMTLDLGIPMPADDDSAKKSSKKSKKALEPQILPEDALKQIVEYAAEIANTSLLAAPIIEKKLANTKMLDLMNDIEMPLSFVLYSMEKEGIICRRDALKEYGDQLTGRIAELERNIYKEAGEEFNINSPKQLGVILFEKLGYEGGKKTKTGYSTSADVLDKLAPEHPFVKDILEYRALTKLKSTYADGLADYIESDNRIHTVFNQTITATGRISSSEPNLQNIPMRTELGRAIRKVFVPKDGYVFADADYSQVELRILADMCADEGLLEDYRSGKDIHRATASKVFHTPFEEVTDTQRRNAKAVNFGIVYGISVFGLANDLGISREEAKGYMEEYFKTYPGVKAYQEASVAYAKDHGYSITTFGRRRPIPELRESNFMRRQFGERVAMNAPIQGTAADIMKVAMIRVFMRLRKENLKSRLILQIHDELLIETAPDEVDVVKSLLTEEMQKAADLKVPLIAECSVGSDWFEAK</sequence>